<dbReference type="SUPFAM" id="SSF51430">
    <property type="entry name" value="NAD(P)-linked oxidoreductase"/>
    <property type="match status" value="1"/>
</dbReference>
<dbReference type="RefSeq" id="WP_136077990.1">
    <property type="nucleotide sequence ID" value="NZ_CAAHFG010000001.1"/>
</dbReference>
<dbReference type="InterPro" id="IPR006311">
    <property type="entry name" value="TAT_signal"/>
</dbReference>
<dbReference type="GO" id="GO:0016491">
    <property type="term" value="F:oxidoreductase activity"/>
    <property type="evidence" value="ECO:0007669"/>
    <property type="project" value="InterPro"/>
</dbReference>
<sequence length="318" mass="34772">MNGSRRGFVATSVGGGLAGLAATVAEAKPKEQQVDRRVLGRTGAEVSIYGLGLGSAFFKPFAGKPEEAHRMLERALDYGINYWDTARSYEGSEALIGPVLEKRRSEVFMVSKSNAKSYDDFMKELDASLKNLRTDHLDLYHMHNWQPKQGDTSPKAREGACKAALKAREQGMIKAFGVTGHSGPDILMECIKAYDPDALLSIFPANRPDNGRYEDELLPLARERNIGVIAMKTVKHVKNSDEPPRELVRYALSLPGICVAIVGTGDIDHLESNARMATNFKPLKGNELRNFSDKVAMGIPAGLPQPWDLPGYSDGIPA</sequence>
<name>A0A6C2TY84_PONDE</name>
<evidence type="ECO:0000313" key="3">
    <source>
        <dbReference type="Proteomes" id="UP000366872"/>
    </source>
</evidence>
<keyword evidence="3" id="KW-1185">Reference proteome</keyword>
<proteinExistence type="predicted"/>
<dbReference type="InterPro" id="IPR020471">
    <property type="entry name" value="AKR"/>
</dbReference>
<evidence type="ECO:0000313" key="2">
    <source>
        <dbReference type="EMBL" id="VGO12311.1"/>
    </source>
</evidence>
<dbReference type="InterPro" id="IPR036812">
    <property type="entry name" value="NAD(P)_OxRdtase_dom_sf"/>
</dbReference>
<reference evidence="2 3" key="1">
    <citation type="submission" date="2019-04" db="EMBL/GenBank/DDBJ databases">
        <authorList>
            <person name="Van Vliet M D."/>
        </authorList>
    </citation>
    <scope>NUCLEOTIDE SEQUENCE [LARGE SCALE GENOMIC DNA]</scope>
    <source>
        <strain evidence="2 3">F1</strain>
    </source>
</reference>
<feature type="domain" description="NADP-dependent oxidoreductase" evidence="1">
    <location>
        <begin position="52"/>
        <end position="236"/>
    </location>
</feature>
<dbReference type="Gene3D" id="3.20.20.100">
    <property type="entry name" value="NADP-dependent oxidoreductase domain"/>
    <property type="match status" value="1"/>
</dbReference>
<dbReference type="PANTHER" id="PTHR43312:SF1">
    <property type="entry name" value="NADP-DEPENDENT OXIDOREDUCTASE DOMAIN-CONTAINING PROTEIN"/>
    <property type="match status" value="1"/>
</dbReference>
<gene>
    <name evidence="2" type="primary">yhdN_5</name>
    <name evidence="2" type="ORF">PDESU_00862</name>
</gene>
<dbReference type="PANTHER" id="PTHR43312">
    <property type="entry name" value="D-THREO-ALDOSE 1-DEHYDROGENASE"/>
    <property type="match status" value="1"/>
</dbReference>
<organism evidence="2 3">
    <name type="scientific">Pontiella desulfatans</name>
    <dbReference type="NCBI Taxonomy" id="2750659"/>
    <lineage>
        <taxon>Bacteria</taxon>
        <taxon>Pseudomonadati</taxon>
        <taxon>Kiritimatiellota</taxon>
        <taxon>Kiritimatiellia</taxon>
        <taxon>Kiritimatiellales</taxon>
        <taxon>Pontiellaceae</taxon>
        <taxon>Pontiella</taxon>
    </lineage>
</organism>
<protein>
    <submittedName>
        <fullName evidence="2">General stress protein 69</fullName>
    </submittedName>
</protein>
<dbReference type="Proteomes" id="UP000366872">
    <property type="component" value="Unassembled WGS sequence"/>
</dbReference>
<evidence type="ECO:0000259" key="1">
    <source>
        <dbReference type="Pfam" id="PF00248"/>
    </source>
</evidence>
<accession>A0A6C2TY84</accession>
<dbReference type="AlphaFoldDB" id="A0A6C2TY84"/>
<dbReference type="InterPro" id="IPR023210">
    <property type="entry name" value="NADP_OxRdtase_dom"/>
</dbReference>
<dbReference type="CDD" id="cd19100">
    <property type="entry name" value="AKR_unchar"/>
    <property type="match status" value="1"/>
</dbReference>
<dbReference type="PROSITE" id="PS51318">
    <property type="entry name" value="TAT"/>
    <property type="match status" value="1"/>
</dbReference>
<dbReference type="Pfam" id="PF00248">
    <property type="entry name" value="Aldo_ket_red"/>
    <property type="match status" value="1"/>
</dbReference>
<dbReference type="PRINTS" id="PR00069">
    <property type="entry name" value="ALDKETRDTASE"/>
</dbReference>
<dbReference type="InterPro" id="IPR053135">
    <property type="entry name" value="AKR2_Oxidoreductase"/>
</dbReference>
<dbReference type="EMBL" id="CAAHFG010000001">
    <property type="protein sequence ID" value="VGO12311.1"/>
    <property type="molecule type" value="Genomic_DNA"/>
</dbReference>